<feature type="signal peptide" evidence="2">
    <location>
        <begin position="1"/>
        <end position="22"/>
    </location>
</feature>
<evidence type="ECO:0000256" key="2">
    <source>
        <dbReference type="SAM" id="SignalP"/>
    </source>
</evidence>
<dbReference type="AlphaFoldDB" id="A0AAP2E106"/>
<sequence length="171" mass="18256">MKYTLTLAVLLTLFGLQASAQADYGLLASTSTSTSFTSSVYTVSPIVQKVQAFDGLGEYHAARLPGERMRNAGRIMTILGAGMLVGGIIVYGNADENYYNYNTYNGTTYEEGDPKAALGILMMVGGTGLAVPGVILWAKGAKKYNRALERQDAESVSMNLKGSGIALAYRF</sequence>
<proteinExistence type="predicted"/>
<accession>A0AAP2E106</accession>
<protein>
    <recommendedName>
        <fullName evidence="5">DUF4134 domain-containing protein</fullName>
    </recommendedName>
</protein>
<dbReference type="EMBL" id="JAHESE010000019">
    <property type="protein sequence ID" value="MBT1710064.1"/>
    <property type="molecule type" value="Genomic_DNA"/>
</dbReference>
<keyword evidence="1" id="KW-1133">Transmembrane helix</keyword>
<evidence type="ECO:0000256" key="1">
    <source>
        <dbReference type="SAM" id="Phobius"/>
    </source>
</evidence>
<keyword evidence="1" id="KW-0472">Membrane</keyword>
<evidence type="ECO:0008006" key="5">
    <source>
        <dbReference type="Google" id="ProtNLM"/>
    </source>
</evidence>
<reference evidence="3 4" key="1">
    <citation type="submission" date="2021-05" db="EMBL/GenBank/DDBJ databases">
        <title>A Polyphasic approach of four new species of the genus Ohtaekwangia: Ohtaekwangia histidinii sp. nov., Ohtaekwangia cretensis sp. nov., Ohtaekwangia indiensis sp. nov., Ohtaekwangia reichenbachii sp. nov. from diverse environment.</title>
        <authorList>
            <person name="Octaviana S."/>
        </authorList>
    </citation>
    <scope>NUCLEOTIDE SEQUENCE [LARGE SCALE GENOMIC DNA]</scope>
    <source>
        <strain evidence="3 4">PWU5</strain>
    </source>
</reference>
<feature type="chain" id="PRO_5042990315" description="DUF4134 domain-containing protein" evidence="2">
    <location>
        <begin position="23"/>
        <end position="171"/>
    </location>
</feature>
<keyword evidence="1" id="KW-0812">Transmembrane</keyword>
<keyword evidence="4" id="KW-1185">Reference proteome</keyword>
<keyword evidence="2" id="KW-0732">Signal</keyword>
<feature type="transmembrane region" description="Helical" evidence="1">
    <location>
        <begin position="116"/>
        <end position="138"/>
    </location>
</feature>
<evidence type="ECO:0000313" key="4">
    <source>
        <dbReference type="Proteomes" id="UP001319080"/>
    </source>
</evidence>
<evidence type="ECO:0000313" key="3">
    <source>
        <dbReference type="EMBL" id="MBT1710064.1"/>
    </source>
</evidence>
<comment type="caution">
    <text evidence="3">The sequence shown here is derived from an EMBL/GenBank/DDBJ whole genome shotgun (WGS) entry which is preliminary data.</text>
</comment>
<name>A0AAP2E106_9BACT</name>
<dbReference type="Proteomes" id="UP001319080">
    <property type="component" value="Unassembled WGS sequence"/>
</dbReference>
<dbReference type="RefSeq" id="WP_254085642.1">
    <property type="nucleotide sequence ID" value="NZ_JAHESE010000019.1"/>
</dbReference>
<gene>
    <name evidence="3" type="ORF">KK062_17595</name>
</gene>
<organism evidence="3 4">
    <name type="scientific">Dawidia cretensis</name>
    <dbReference type="NCBI Taxonomy" id="2782350"/>
    <lineage>
        <taxon>Bacteria</taxon>
        <taxon>Pseudomonadati</taxon>
        <taxon>Bacteroidota</taxon>
        <taxon>Cytophagia</taxon>
        <taxon>Cytophagales</taxon>
        <taxon>Chryseotaleaceae</taxon>
        <taxon>Dawidia</taxon>
    </lineage>
</organism>
<feature type="transmembrane region" description="Helical" evidence="1">
    <location>
        <begin position="75"/>
        <end position="94"/>
    </location>
</feature>